<evidence type="ECO:0000313" key="3">
    <source>
        <dbReference type="Proteomes" id="UP000187429"/>
    </source>
</evidence>
<keyword evidence="1" id="KW-0812">Transmembrane</keyword>
<protein>
    <submittedName>
        <fullName evidence="2">Uncharacterized protein</fullName>
    </submittedName>
</protein>
<keyword evidence="3" id="KW-1185">Reference proteome</keyword>
<sequence>MLGSGSVFGGFTTGFESSPDDIASPILSLPLTLTIAVAVISRTSPIFESSSYAFLATSQTLKPLYDDSANFREVPPRHAIFLCIGSFPVVALNNDTGTNLLPNVLLESGGFTLELTTLAQVGLCSLWILLLVVSISSFNYEK</sequence>
<keyword evidence="1" id="KW-1133">Transmembrane helix</keyword>
<name>A0A1R1X4M1_9FUNG</name>
<evidence type="ECO:0000313" key="2">
    <source>
        <dbReference type="EMBL" id="OMJ09596.1"/>
    </source>
</evidence>
<dbReference type="Proteomes" id="UP000187429">
    <property type="component" value="Unassembled WGS sequence"/>
</dbReference>
<organism evidence="2 3">
    <name type="scientific">Smittium culicis</name>
    <dbReference type="NCBI Taxonomy" id="133412"/>
    <lineage>
        <taxon>Eukaryota</taxon>
        <taxon>Fungi</taxon>
        <taxon>Fungi incertae sedis</taxon>
        <taxon>Zoopagomycota</taxon>
        <taxon>Kickxellomycotina</taxon>
        <taxon>Harpellomycetes</taxon>
        <taxon>Harpellales</taxon>
        <taxon>Legeriomycetaceae</taxon>
        <taxon>Smittium</taxon>
    </lineage>
</organism>
<keyword evidence="1" id="KW-0472">Membrane</keyword>
<dbReference type="EMBL" id="LSSM01006986">
    <property type="protein sequence ID" value="OMJ09596.1"/>
    <property type="molecule type" value="Genomic_DNA"/>
</dbReference>
<reference evidence="3" key="1">
    <citation type="submission" date="2017-01" db="EMBL/GenBank/DDBJ databases">
        <authorList>
            <person name="Wang Y."/>
            <person name="White M."/>
            <person name="Kvist S."/>
            <person name="Moncalvo J.-M."/>
        </authorList>
    </citation>
    <scope>NUCLEOTIDE SEQUENCE [LARGE SCALE GENOMIC DNA]</scope>
    <source>
        <strain evidence="3">ID-206-W2</strain>
    </source>
</reference>
<feature type="transmembrane region" description="Helical" evidence="1">
    <location>
        <begin position="117"/>
        <end position="140"/>
    </location>
</feature>
<proteinExistence type="predicted"/>
<dbReference type="OrthoDB" id="5679804at2759"/>
<evidence type="ECO:0000256" key="1">
    <source>
        <dbReference type="SAM" id="Phobius"/>
    </source>
</evidence>
<comment type="caution">
    <text evidence="2">The sequence shown here is derived from an EMBL/GenBank/DDBJ whole genome shotgun (WGS) entry which is preliminary data.</text>
</comment>
<dbReference type="AlphaFoldDB" id="A0A1R1X4M1"/>
<accession>A0A1R1X4M1</accession>
<gene>
    <name evidence="2" type="ORF">AYI69_g10596</name>
</gene>